<keyword evidence="5" id="KW-0325">Glycoprotein</keyword>
<dbReference type="PANTHER" id="PTHR11506:SF42">
    <property type="entry name" value="LYSOSOME-ASSOCIATED MEMBRANE GLYCOPROTEIN 5"/>
    <property type="match status" value="1"/>
</dbReference>
<feature type="chain" id="PRO_5040298160" evidence="7">
    <location>
        <begin position="21"/>
        <end position="291"/>
    </location>
</feature>
<dbReference type="FunFam" id="2.40.160.110:FF:000012">
    <property type="entry name" value="LAMP (Lysosome-associated membrane protein) homolog"/>
    <property type="match status" value="1"/>
</dbReference>
<name>A0A9P1J2S9_9PELO</name>
<evidence type="ECO:0000256" key="2">
    <source>
        <dbReference type="ARBA" id="ARBA00022729"/>
    </source>
</evidence>
<dbReference type="Gene3D" id="2.40.160.110">
    <property type="match status" value="1"/>
</dbReference>
<dbReference type="GO" id="GO:0005765">
    <property type="term" value="C:lysosomal membrane"/>
    <property type="evidence" value="ECO:0007669"/>
    <property type="project" value="TreeGrafter"/>
</dbReference>
<feature type="signal peptide" evidence="7">
    <location>
        <begin position="1"/>
        <end position="20"/>
    </location>
</feature>
<dbReference type="Proteomes" id="UP001152747">
    <property type="component" value="Unassembled WGS sequence"/>
</dbReference>
<keyword evidence="2 7" id="KW-0732">Signal</keyword>
<dbReference type="GO" id="GO:0031902">
    <property type="term" value="C:late endosome membrane"/>
    <property type="evidence" value="ECO:0007669"/>
    <property type="project" value="TreeGrafter"/>
</dbReference>
<comment type="caution">
    <text evidence="8">The sequence shown here is derived from an EMBL/GenBank/DDBJ whole genome shotgun (WGS) entry which is preliminary data.</text>
</comment>
<keyword evidence="9" id="KW-1185">Reference proteome</keyword>
<keyword evidence="4 6" id="KW-0472">Membrane</keyword>
<evidence type="ECO:0000313" key="9">
    <source>
        <dbReference type="Proteomes" id="UP001152747"/>
    </source>
</evidence>
<proteinExistence type="predicted"/>
<evidence type="ECO:0000256" key="1">
    <source>
        <dbReference type="ARBA" id="ARBA00022692"/>
    </source>
</evidence>
<dbReference type="PANTHER" id="PTHR11506">
    <property type="entry name" value="LYSOSOME-ASSOCIATED MEMBRANE GLYCOPROTEIN"/>
    <property type="match status" value="1"/>
</dbReference>
<accession>A0A9P1J2S9</accession>
<organism evidence="8 9">
    <name type="scientific">Caenorhabditis angaria</name>
    <dbReference type="NCBI Taxonomy" id="860376"/>
    <lineage>
        <taxon>Eukaryota</taxon>
        <taxon>Metazoa</taxon>
        <taxon>Ecdysozoa</taxon>
        <taxon>Nematoda</taxon>
        <taxon>Chromadorea</taxon>
        <taxon>Rhabditida</taxon>
        <taxon>Rhabditina</taxon>
        <taxon>Rhabditomorpha</taxon>
        <taxon>Rhabditoidea</taxon>
        <taxon>Rhabditidae</taxon>
        <taxon>Peloderinae</taxon>
        <taxon>Caenorhabditis</taxon>
    </lineage>
</organism>
<dbReference type="GO" id="GO:0072594">
    <property type="term" value="P:establishment of protein localization to organelle"/>
    <property type="evidence" value="ECO:0007669"/>
    <property type="project" value="TreeGrafter"/>
</dbReference>
<dbReference type="EMBL" id="CANHGI010000006">
    <property type="protein sequence ID" value="CAI5454650.1"/>
    <property type="molecule type" value="Genomic_DNA"/>
</dbReference>
<dbReference type="InterPro" id="IPR002000">
    <property type="entry name" value="Lysosome-assoc_membr_glycop"/>
</dbReference>
<dbReference type="AlphaFoldDB" id="A0A9P1J2S9"/>
<evidence type="ECO:0000256" key="4">
    <source>
        <dbReference type="ARBA" id="ARBA00023136"/>
    </source>
</evidence>
<evidence type="ECO:0000256" key="5">
    <source>
        <dbReference type="ARBA" id="ARBA00023180"/>
    </source>
</evidence>
<reference evidence="8" key="1">
    <citation type="submission" date="2022-11" db="EMBL/GenBank/DDBJ databases">
        <authorList>
            <person name="Kikuchi T."/>
        </authorList>
    </citation>
    <scope>NUCLEOTIDE SEQUENCE</scope>
    <source>
        <strain evidence="8">PS1010</strain>
    </source>
</reference>
<sequence>MKRFSLILLFFINFIGNIDCASGGSSKGTYQVLDSVTHIPCITLQADIYLYLTYYTTDGESDVTVHIPTTSTVDSSVSSCDTIVSTSGLSIKSQLLRILPYHMDGWSIDFAFTKDNTFRTDNEKQYALFQVNITANFASDPTSFPNAKDSTQHYYVHIDPNDISDISTSIYATSGNAYYCPSKQKYAINKDSKYGPYAYILLQTTTLQAYQTGVSFGQKETCSSDQSVTDMIPIIVGSCLAGLIIITLAVYLIYRSCLPEDVINLVNPESHYNYENAIKIDDEDDIAHIEL</sequence>
<keyword evidence="3 6" id="KW-1133">Transmembrane helix</keyword>
<feature type="transmembrane region" description="Helical" evidence="6">
    <location>
        <begin position="231"/>
        <end position="254"/>
    </location>
</feature>
<gene>
    <name evidence="8" type="ORF">CAMP_LOCUS17287</name>
</gene>
<evidence type="ECO:0000256" key="6">
    <source>
        <dbReference type="SAM" id="Phobius"/>
    </source>
</evidence>
<protein>
    <submittedName>
        <fullName evidence="8">Uncharacterized protein</fullName>
    </submittedName>
</protein>
<evidence type="ECO:0000313" key="8">
    <source>
        <dbReference type="EMBL" id="CAI5454650.1"/>
    </source>
</evidence>
<evidence type="ECO:0000256" key="7">
    <source>
        <dbReference type="SAM" id="SignalP"/>
    </source>
</evidence>
<dbReference type="GO" id="GO:0005886">
    <property type="term" value="C:plasma membrane"/>
    <property type="evidence" value="ECO:0007669"/>
    <property type="project" value="TreeGrafter"/>
</dbReference>
<evidence type="ECO:0000256" key="3">
    <source>
        <dbReference type="ARBA" id="ARBA00022989"/>
    </source>
</evidence>
<dbReference type="OrthoDB" id="6232933at2759"/>
<keyword evidence="1 6" id="KW-0812">Transmembrane</keyword>